<dbReference type="EMBL" id="JAPZBO010000008">
    <property type="protein sequence ID" value="KAJ5308359.1"/>
    <property type="molecule type" value="Genomic_DNA"/>
</dbReference>
<feature type="compositionally biased region" description="Low complexity" evidence="12">
    <location>
        <begin position="132"/>
        <end position="152"/>
    </location>
</feature>
<feature type="region of interest" description="Disordered" evidence="12">
    <location>
        <begin position="452"/>
        <end position="486"/>
    </location>
</feature>
<evidence type="ECO:0000256" key="10">
    <source>
        <dbReference type="ARBA" id="ARBA00069242"/>
    </source>
</evidence>
<comment type="subcellular location">
    <subcellularLocation>
        <location evidence="1">Nucleus</location>
        <location evidence="1">Nucleolus</location>
    </subcellularLocation>
    <subcellularLocation>
        <location evidence="2">Nucleus</location>
        <location evidence="2">Nucleoplasm</location>
    </subcellularLocation>
</comment>
<dbReference type="PANTHER" id="PTHR14003">
    <property type="entry name" value="TRANSCRIPTIONAL REPRESSOR PROTEIN YY"/>
    <property type="match status" value="1"/>
</dbReference>
<evidence type="ECO:0000256" key="4">
    <source>
        <dbReference type="ARBA" id="ARBA00022723"/>
    </source>
</evidence>
<dbReference type="AlphaFoldDB" id="A0A9W9U2M6"/>
<evidence type="ECO:0000256" key="11">
    <source>
        <dbReference type="PROSITE-ProRule" id="PRU00042"/>
    </source>
</evidence>
<keyword evidence="9" id="KW-0539">Nucleus</keyword>
<dbReference type="PANTHER" id="PTHR14003:SF23">
    <property type="entry name" value="ZINC FINGER PROTEIN 143"/>
    <property type="match status" value="1"/>
</dbReference>
<dbReference type="GO" id="GO:0000981">
    <property type="term" value="F:DNA-binding transcription factor activity, RNA polymerase II-specific"/>
    <property type="evidence" value="ECO:0007669"/>
    <property type="project" value="TreeGrafter"/>
</dbReference>
<evidence type="ECO:0000313" key="14">
    <source>
        <dbReference type="EMBL" id="KAJ5308359.1"/>
    </source>
</evidence>
<feature type="domain" description="C2H2-type" evidence="13">
    <location>
        <begin position="396"/>
        <end position="423"/>
    </location>
</feature>
<reference evidence="14" key="2">
    <citation type="journal article" date="2023" name="IMA Fungus">
        <title>Comparative genomic study of the Penicillium genus elucidates a diverse pangenome and 15 lateral gene transfer events.</title>
        <authorList>
            <person name="Petersen C."/>
            <person name="Sorensen T."/>
            <person name="Nielsen M.R."/>
            <person name="Sondergaard T.E."/>
            <person name="Sorensen J.L."/>
            <person name="Fitzpatrick D.A."/>
            <person name="Frisvad J.C."/>
            <person name="Nielsen K.L."/>
        </authorList>
    </citation>
    <scope>NUCLEOTIDE SEQUENCE</scope>
    <source>
        <strain evidence="14">IBT 21472</strain>
    </source>
</reference>
<dbReference type="Pfam" id="PF00096">
    <property type="entry name" value="zf-C2H2"/>
    <property type="match status" value="1"/>
</dbReference>
<evidence type="ECO:0000256" key="9">
    <source>
        <dbReference type="ARBA" id="ARBA00023242"/>
    </source>
</evidence>
<dbReference type="FunFam" id="3.30.160.60:FF:000063">
    <property type="entry name" value="Wilms tumor 1-KTS isoform"/>
    <property type="match status" value="1"/>
</dbReference>
<organism evidence="14 15">
    <name type="scientific">Penicillium atrosanguineum</name>
    <dbReference type="NCBI Taxonomy" id="1132637"/>
    <lineage>
        <taxon>Eukaryota</taxon>
        <taxon>Fungi</taxon>
        <taxon>Dikarya</taxon>
        <taxon>Ascomycota</taxon>
        <taxon>Pezizomycotina</taxon>
        <taxon>Eurotiomycetes</taxon>
        <taxon>Eurotiomycetidae</taxon>
        <taxon>Eurotiales</taxon>
        <taxon>Aspergillaceae</taxon>
        <taxon>Penicillium</taxon>
    </lineage>
</organism>
<dbReference type="SUPFAM" id="SSF57667">
    <property type="entry name" value="beta-beta-alpha zinc fingers"/>
    <property type="match status" value="2"/>
</dbReference>
<keyword evidence="15" id="KW-1185">Reference proteome</keyword>
<name>A0A9W9U2M6_9EURO</name>
<dbReference type="GO" id="GO:0008270">
    <property type="term" value="F:zinc ion binding"/>
    <property type="evidence" value="ECO:0007669"/>
    <property type="project" value="UniProtKB-KW"/>
</dbReference>
<dbReference type="InterPro" id="IPR036236">
    <property type="entry name" value="Znf_C2H2_sf"/>
</dbReference>
<keyword evidence="4" id="KW-0479">Metal-binding</keyword>
<keyword evidence="6 11" id="KW-0863">Zinc-finger</keyword>
<evidence type="ECO:0000256" key="12">
    <source>
        <dbReference type="SAM" id="MobiDB-lite"/>
    </source>
</evidence>
<dbReference type="GO" id="GO:0000978">
    <property type="term" value="F:RNA polymerase II cis-regulatory region sequence-specific DNA binding"/>
    <property type="evidence" value="ECO:0007669"/>
    <property type="project" value="TreeGrafter"/>
</dbReference>
<evidence type="ECO:0000256" key="6">
    <source>
        <dbReference type="ARBA" id="ARBA00022771"/>
    </source>
</evidence>
<dbReference type="Proteomes" id="UP001147746">
    <property type="component" value="Unassembled WGS sequence"/>
</dbReference>
<evidence type="ECO:0000256" key="3">
    <source>
        <dbReference type="ARBA" id="ARBA00022499"/>
    </source>
</evidence>
<dbReference type="GO" id="GO:0005667">
    <property type="term" value="C:transcription regulator complex"/>
    <property type="evidence" value="ECO:0007669"/>
    <property type="project" value="TreeGrafter"/>
</dbReference>
<feature type="domain" description="C2H2-type" evidence="13">
    <location>
        <begin position="366"/>
        <end position="395"/>
    </location>
</feature>
<evidence type="ECO:0000256" key="2">
    <source>
        <dbReference type="ARBA" id="ARBA00004642"/>
    </source>
</evidence>
<gene>
    <name evidence="14" type="ORF">N7476_009015</name>
</gene>
<keyword evidence="8" id="KW-0832">Ubl conjugation</keyword>
<evidence type="ECO:0000256" key="1">
    <source>
        <dbReference type="ARBA" id="ARBA00004604"/>
    </source>
</evidence>
<dbReference type="InterPro" id="IPR013087">
    <property type="entry name" value="Znf_C2H2_type"/>
</dbReference>
<feature type="region of interest" description="Disordered" evidence="12">
    <location>
        <begin position="1"/>
        <end position="46"/>
    </location>
</feature>
<keyword evidence="7" id="KW-0862">Zinc</keyword>
<feature type="region of interest" description="Disordered" evidence="12">
    <location>
        <begin position="132"/>
        <end position="161"/>
    </location>
</feature>
<dbReference type="PROSITE" id="PS00028">
    <property type="entry name" value="ZINC_FINGER_C2H2_1"/>
    <property type="match status" value="2"/>
</dbReference>
<keyword evidence="5" id="KW-0677">Repeat</keyword>
<dbReference type="GO" id="GO:0000785">
    <property type="term" value="C:chromatin"/>
    <property type="evidence" value="ECO:0007669"/>
    <property type="project" value="TreeGrafter"/>
</dbReference>
<evidence type="ECO:0000259" key="13">
    <source>
        <dbReference type="PROSITE" id="PS50157"/>
    </source>
</evidence>
<evidence type="ECO:0000256" key="8">
    <source>
        <dbReference type="ARBA" id="ARBA00022843"/>
    </source>
</evidence>
<proteinExistence type="predicted"/>
<evidence type="ECO:0000256" key="5">
    <source>
        <dbReference type="ARBA" id="ARBA00022737"/>
    </source>
</evidence>
<dbReference type="SMART" id="SM00355">
    <property type="entry name" value="ZnF_C2H2"/>
    <property type="match status" value="2"/>
</dbReference>
<protein>
    <recommendedName>
        <fullName evidence="10">Wilms tumor protein homolog</fullName>
    </recommendedName>
</protein>
<comment type="caution">
    <text evidence="14">The sequence shown here is derived from an EMBL/GenBank/DDBJ whole genome shotgun (WGS) entry which is preliminary data.</text>
</comment>
<dbReference type="GO" id="GO:0005654">
    <property type="term" value="C:nucleoplasm"/>
    <property type="evidence" value="ECO:0007669"/>
    <property type="project" value="UniProtKB-SubCell"/>
</dbReference>
<feature type="compositionally biased region" description="Polar residues" evidence="12">
    <location>
        <begin position="1"/>
        <end position="10"/>
    </location>
</feature>
<dbReference type="PROSITE" id="PS50157">
    <property type="entry name" value="ZINC_FINGER_C2H2_2"/>
    <property type="match status" value="2"/>
</dbReference>
<reference evidence="14" key="1">
    <citation type="submission" date="2022-12" db="EMBL/GenBank/DDBJ databases">
        <authorList>
            <person name="Petersen C."/>
        </authorList>
    </citation>
    <scope>NUCLEOTIDE SEQUENCE</scope>
    <source>
        <strain evidence="14">IBT 21472</strain>
    </source>
</reference>
<dbReference type="Gene3D" id="3.30.160.60">
    <property type="entry name" value="Classic Zinc Finger"/>
    <property type="match status" value="3"/>
</dbReference>
<keyword evidence="3" id="KW-1017">Isopeptide bond</keyword>
<feature type="compositionally biased region" description="Basic residues" evidence="12">
    <location>
        <begin position="458"/>
        <end position="467"/>
    </location>
</feature>
<accession>A0A9W9U2M6</accession>
<sequence>MFSATPTSQGPGHHRRQLSTPAYPEAATFTKPVMAGNQPHRAHRRGQTVDYGYTPQVSAGRRPAPKTVPELRDYFNEKSGYMRQARPTQQAPAYIQAQQPFIQAALPMEDAYQTYPPQWTWSREELQELYQASASSSSPAPSIAPALSRSASECSDNQSPLKTALHRMRQEQQHNISMAQQAQMANYRPMQQSSIQPETMTTKMDPYLSYTSPLTPDATPLKSSFDFPMYSNEQTPTKSQSFSFPRTPVSIEMQRAHSLQGVTMSSPIQSRLQMPSPAESSIPYTEMAAMPSPSNADISETPSICRIQQYSMSPASSPMPEHEQPAGGMSEVDLDARVRASVRNTGISNEKIAEYISGPDSKDGKYVCLYDGCNCRFGRKENIKSHVQTHLDDRPYQCDVCDKLFVRGHDLKRHLKTHTGKKPFECRCGASFARHDALTRHRQRDMCVGGVTGFVPKTTRRGRPPKKSRPDIETRQTKSTRTRQRVAEKVSFVPVKMEEIPLQQAPVFNSPNYAPSSAMSSFTPPTSPGQAQSPNHVGTSLISQLEDDMLPPPLSPPQMAHARYEQAISQFIPGLTAGQENFYSDRALSPHDMSSPRTAPTLDEYTSGSEIDLFISQDSSEQVRHEFANMTNNGLSDFSAGYFVDSSGFPPSSMYSTFPEKSYSGLSTLDESYVDQIDTLSQEFLNDP</sequence>
<dbReference type="GO" id="GO:0005730">
    <property type="term" value="C:nucleolus"/>
    <property type="evidence" value="ECO:0007669"/>
    <property type="project" value="UniProtKB-SubCell"/>
</dbReference>
<evidence type="ECO:0000313" key="15">
    <source>
        <dbReference type="Proteomes" id="UP001147746"/>
    </source>
</evidence>
<feature type="region of interest" description="Disordered" evidence="12">
    <location>
        <begin position="515"/>
        <end position="535"/>
    </location>
</feature>
<evidence type="ECO:0000256" key="7">
    <source>
        <dbReference type="ARBA" id="ARBA00022833"/>
    </source>
</evidence>